<evidence type="ECO:0000256" key="1">
    <source>
        <dbReference type="SAM" id="MobiDB-lite"/>
    </source>
</evidence>
<feature type="region of interest" description="Disordered" evidence="1">
    <location>
        <begin position="179"/>
        <end position="350"/>
    </location>
</feature>
<keyword evidence="3" id="KW-1185">Reference proteome</keyword>
<feature type="region of interest" description="Disordered" evidence="1">
    <location>
        <begin position="378"/>
        <end position="399"/>
    </location>
</feature>
<dbReference type="CDD" id="cd22249">
    <property type="entry name" value="UDM1_RNF168_RNF169-like"/>
    <property type="match status" value="1"/>
</dbReference>
<dbReference type="AlphaFoldDB" id="A0A4Y7KFY1"/>
<dbReference type="Proteomes" id="UP000316621">
    <property type="component" value="Chromosome 7"/>
</dbReference>
<dbReference type="EMBL" id="CM010721">
    <property type="protein sequence ID" value="RZC71756.1"/>
    <property type="molecule type" value="Genomic_DNA"/>
</dbReference>
<dbReference type="Gramene" id="RZC71756">
    <property type="protein sequence ID" value="RZC71756"/>
    <property type="gene ID" value="C5167_034927"/>
</dbReference>
<evidence type="ECO:0000313" key="2">
    <source>
        <dbReference type="EMBL" id="RZC71756.1"/>
    </source>
</evidence>
<proteinExistence type="predicted"/>
<feature type="compositionally biased region" description="Basic and acidic residues" evidence="1">
    <location>
        <begin position="339"/>
        <end position="350"/>
    </location>
</feature>
<reference evidence="2 3" key="1">
    <citation type="journal article" date="2018" name="Science">
        <title>The opium poppy genome and morphinan production.</title>
        <authorList>
            <person name="Guo L."/>
            <person name="Winzer T."/>
            <person name="Yang X."/>
            <person name="Li Y."/>
            <person name="Ning Z."/>
            <person name="He Z."/>
            <person name="Teodor R."/>
            <person name="Lu Y."/>
            <person name="Bowser T.A."/>
            <person name="Graham I.A."/>
            <person name="Ye K."/>
        </authorList>
    </citation>
    <scope>NUCLEOTIDE SEQUENCE [LARGE SCALE GENOMIC DNA]</scope>
    <source>
        <strain evidence="3">cv. HN1</strain>
        <tissue evidence="2">Leaves</tissue>
    </source>
</reference>
<gene>
    <name evidence="2" type="ORF">C5167_034927</name>
</gene>
<name>A0A4Y7KFY1_PAPSO</name>
<sequence>MSLLYMSWQRSRYRRAQLEMKNRLISLVQQEDEATAPNLSLKPSLQQCNLSPPQIIGRKSDEEIGFKRRRHQRAQLEMKNRLIFLVEQVDENCRLLINLTLSDGYGTEMKYMNKDRESKSSSICGTDKGQVGSNIATGVKSFTDLLKNAVLPVSHNIVNSFIKDAKRKVPKVKALDLAKETKKQEEEKKKQREMMKEKLERERERQKEEKAREEELNQRKKEEKERQRERLKEEKARQQELIQKRKEVEAQRKEAEMQERKRLREDEKKEKDRKMMRKEPQKKLPAGKEEKELKYRAADEKASTRKGFQDEDMKDLNPEKVKAREECAIGRQTQAKEPSGVHEHSVALKESHSNENAVNCFGQVNEVGSLATGGTLEQSYDISPYQGSDGEEDDDVPTRKVVPSWSRQCCLAPLSCSQQPKNIFKLSSFCDINQGKKSPEMSPYGAKDWVFGGFIVHELAEAARAQLEKKDRLIFLVEQAEE</sequence>
<dbReference type="OMA" id="EECAIGR"/>
<feature type="non-terminal residue" evidence="2">
    <location>
        <position position="482"/>
    </location>
</feature>
<feature type="compositionally biased region" description="Basic and acidic residues" evidence="1">
    <location>
        <begin position="179"/>
        <end position="328"/>
    </location>
</feature>
<evidence type="ECO:0000313" key="3">
    <source>
        <dbReference type="Proteomes" id="UP000316621"/>
    </source>
</evidence>
<accession>A0A4Y7KFY1</accession>
<protein>
    <submittedName>
        <fullName evidence="2">Uncharacterized protein</fullName>
    </submittedName>
</protein>
<organism evidence="2 3">
    <name type="scientific">Papaver somniferum</name>
    <name type="common">Opium poppy</name>
    <dbReference type="NCBI Taxonomy" id="3469"/>
    <lineage>
        <taxon>Eukaryota</taxon>
        <taxon>Viridiplantae</taxon>
        <taxon>Streptophyta</taxon>
        <taxon>Embryophyta</taxon>
        <taxon>Tracheophyta</taxon>
        <taxon>Spermatophyta</taxon>
        <taxon>Magnoliopsida</taxon>
        <taxon>Ranunculales</taxon>
        <taxon>Papaveraceae</taxon>
        <taxon>Papaveroideae</taxon>
        <taxon>Papaver</taxon>
    </lineage>
</organism>